<dbReference type="EMBL" id="DVLC01000005">
    <property type="protein sequence ID" value="HIT46303.1"/>
    <property type="molecule type" value="Genomic_DNA"/>
</dbReference>
<sequence>MEESVLYLWYLSETRDTALGHKTRFPARSTPFRELSAGMNLAVLFENDYVRENLGELKVEAVGVCDVTISYRGETFTLRRGEHFSSAMHRAGSSYMPEYVGIEAELS</sequence>
<name>A0A9D1GLS8_9BACT</name>
<protein>
    <submittedName>
        <fullName evidence="1">Uncharacterized protein</fullName>
    </submittedName>
</protein>
<organism evidence="1 2">
    <name type="scientific">Candidatus Cryptobacteroides merdipullorum</name>
    <dbReference type="NCBI Taxonomy" id="2840771"/>
    <lineage>
        <taxon>Bacteria</taxon>
        <taxon>Pseudomonadati</taxon>
        <taxon>Bacteroidota</taxon>
        <taxon>Bacteroidia</taxon>
        <taxon>Bacteroidales</taxon>
        <taxon>Candidatus Cryptobacteroides</taxon>
    </lineage>
</organism>
<evidence type="ECO:0000313" key="1">
    <source>
        <dbReference type="EMBL" id="HIT46303.1"/>
    </source>
</evidence>
<evidence type="ECO:0000313" key="2">
    <source>
        <dbReference type="Proteomes" id="UP000886881"/>
    </source>
</evidence>
<dbReference type="AlphaFoldDB" id="A0A9D1GLS8"/>
<proteinExistence type="predicted"/>
<comment type="caution">
    <text evidence="1">The sequence shown here is derived from an EMBL/GenBank/DDBJ whole genome shotgun (WGS) entry which is preliminary data.</text>
</comment>
<accession>A0A9D1GLS8</accession>
<reference evidence="1" key="2">
    <citation type="journal article" date="2021" name="PeerJ">
        <title>Extensive microbial diversity within the chicken gut microbiome revealed by metagenomics and culture.</title>
        <authorList>
            <person name="Gilroy R."/>
            <person name="Ravi A."/>
            <person name="Getino M."/>
            <person name="Pursley I."/>
            <person name="Horton D.L."/>
            <person name="Alikhan N.F."/>
            <person name="Baker D."/>
            <person name="Gharbi K."/>
            <person name="Hall N."/>
            <person name="Watson M."/>
            <person name="Adriaenssens E.M."/>
            <person name="Foster-Nyarko E."/>
            <person name="Jarju S."/>
            <person name="Secka A."/>
            <person name="Antonio M."/>
            <person name="Oren A."/>
            <person name="Chaudhuri R.R."/>
            <person name="La Ragione R."/>
            <person name="Hildebrand F."/>
            <person name="Pallen M.J."/>
        </authorList>
    </citation>
    <scope>NUCLEOTIDE SEQUENCE</scope>
    <source>
        <strain evidence="1">ChiHecec2B26-709</strain>
    </source>
</reference>
<reference evidence="1" key="1">
    <citation type="submission" date="2020-10" db="EMBL/GenBank/DDBJ databases">
        <authorList>
            <person name="Gilroy R."/>
        </authorList>
    </citation>
    <scope>NUCLEOTIDE SEQUENCE</scope>
    <source>
        <strain evidence="1">ChiHecec2B26-709</strain>
    </source>
</reference>
<dbReference type="Proteomes" id="UP000886881">
    <property type="component" value="Unassembled WGS sequence"/>
</dbReference>
<gene>
    <name evidence="1" type="ORF">IAC35_00415</name>
</gene>